<feature type="transmembrane region" description="Helical" evidence="9">
    <location>
        <begin position="175"/>
        <end position="195"/>
    </location>
</feature>
<evidence type="ECO:0000256" key="7">
    <source>
        <dbReference type="ARBA" id="ARBA00022989"/>
    </source>
</evidence>
<dbReference type="FunFam" id="1.20.1280.290:FF:000002">
    <property type="entry name" value="Bidirectional sugar transporter SWEET"/>
    <property type="match status" value="1"/>
</dbReference>
<comment type="similarity">
    <text evidence="2">Belongs to the SWEET sugar transporter family.</text>
</comment>
<evidence type="ECO:0000256" key="3">
    <source>
        <dbReference type="ARBA" id="ARBA00022448"/>
    </source>
</evidence>
<dbReference type="PANTHER" id="PTHR10791">
    <property type="entry name" value="RAG1-ACTIVATING PROTEIN 1"/>
    <property type="match status" value="1"/>
</dbReference>
<dbReference type="EMBL" id="JAXIOK010000009">
    <property type="protein sequence ID" value="KAK4761524.1"/>
    <property type="molecule type" value="Genomic_DNA"/>
</dbReference>
<dbReference type="PANTHER" id="PTHR10791:SF130">
    <property type="entry name" value="BIDIRECTIONAL SUGAR TRANSPORTER SWEET6-RELATED"/>
    <property type="match status" value="1"/>
</dbReference>
<feature type="transmembrane region" description="Helical" evidence="9">
    <location>
        <begin position="55"/>
        <end position="76"/>
    </location>
</feature>
<proteinExistence type="inferred from homology"/>
<dbReference type="Gene3D" id="1.20.1280.290">
    <property type="match status" value="2"/>
</dbReference>
<feature type="transmembrane region" description="Helical" evidence="9">
    <location>
        <begin position="88"/>
        <end position="106"/>
    </location>
</feature>
<dbReference type="InterPro" id="IPR004316">
    <property type="entry name" value="SWEET_rpt"/>
</dbReference>
<evidence type="ECO:0000256" key="6">
    <source>
        <dbReference type="ARBA" id="ARBA00022737"/>
    </source>
</evidence>
<organism evidence="10 11">
    <name type="scientific">Trapa incisa</name>
    <dbReference type="NCBI Taxonomy" id="236973"/>
    <lineage>
        <taxon>Eukaryota</taxon>
        <taxon>Viridiplantae</taxon>
        <taxon>Streptophyta</taxon>
        <taxon>Embryophyta</taxon>
        <taxon>Tracheophyta</taxon>
        <taxon>Spermatophyta</taxon>
        <taxon>Magnoliopsida</taxon>
        <taxon>eudicotyledons</taxon>
        <taxon>Gunneridae</taxon>
        <taxon>Pentapetalae</taxon>
        <taxon>rosids</taxon>
        <taxon>malvids</taxon>
        <taxon>Myrtales</taxon>
        <taxon>Lythraceae</taxon>
        <taxon>Trapa</taxon>
    </lineage>
</organism>
<feature type="transmembrane region" description="Helical" evidence="9">
    <location>
        <begin position="29"/>
        <end position="49"/>
    </location>
</feature>
<sequence length="213" mass="23985">MRTNSSDFYLHDTFIQIWKKGSVEQYSPVPYLGTLANCMVWVLYGVPWVTSDSTLVVTINGSGTVIELVYIAFFIFFCSDRRKRIRMLAVLALEVAFISIVNSLVLTLVHTHSQRSRIAGIIGILFNIPMYAAPLSVMKLMIQSKSVEYMPFFLSLASFANGVCWSVSAFLRLDLFILVGSFLGFAQLILYATYYKSTKEQATVRRAQEGLSL</sequence>
<dbReference type="GO" id="GO:0016020">
    <property type="term" value="C:membrane"/>
    <property type="evidence" value="ECO:0007669"/>
    <property type="project" value="InterPro"/>
</dbReference>
<keyword evidence="7 9" id="KW-1133">Transmembrane helix</keyword>
<comment type="subcellular location">
    <subcellularLocation>
        <location evidence="1">Endomembrane system</location>
        <topology evidence="1">Multi-pass membrane protein</topology>
    </subcellularLocation>
</comment>
<protein>
    <recommendedName>
        <fullName evidence="12">Bidirectional sugar transporter SWEET</fullName>
    </recommendedName>
</protein>
<gene>
    <name evidence="10" type="ORF">SAY87_029408</name>
</gene>
<evidence type="ECO:0000256" key="8">
    <source>
        <dbReference type="ARBA" id="ARBA00023136"/>
    </source>
</evidence>
<dbReference type="GO" id="GO:0051260">
    <property type="term" value="P:protein homooligomerization"/>
    <property type="evidence" value="ECO:0007669"/>
    <property type="project" value="UniProtKB-ARBA"/>
</dbReference>
<accession>A0AAN7Q936</accession>
<evidence type="ECO:0000313" key="11">
    <source>
        <dbReference type="Proteomes" id="UP001345219"/>
    </source>
</evidence>
<evidence type="ECO:0000256" key="4">
    <source>
        <dbReference type="ARBA" id="ARBA00022597"/>
    </source>
</evidence>
<dbReference type="GO" id="GO:0051119">
    <property type="term" value="F:sugar transmembrane transporter activity"/>
    <property type="evidence" value="ECO:0007669"/>
    <property type="project" value="InterPro"/>
</dbReference>
<evidence type="ECO:0000313" key="10">
    <source>
        <dbReference type="EMBL" id="KAK4761524.1"/>
    </source>
</evidence>
<keyword evidence="6" id="KW-0677">Repeat</keyword>
<dbReference type="GO" id="GO:0012505">
    <property type="term" value="C:endomembrane system"/>
    <property type="evidence" value="ECO:0007669"/>
    <property type="project" value="UniProtKB-SubCell"/>
</dbReference>
<comment type="caution">
    <text evidence="10">The sequence shown here is derived from an EMBL/GenBank/DDBJ whole genome shotgun (WGS) entry which is preliminary data.</text>
</comment>
<dbReference type="Pfam" id="PF03083">
    <property type="entry name" value="MtN3_slv"/>
    <property type="match status" value="2"/>
</dbReference>
<keyword evidence="11" id="KW-1185">Reference proteome</keyword>
<keyword evidence="8 9" id="KW-0472">Membrane</keyword>
<feature type="transmembrane region" description="Helical" evidence="9">
    <location>
        <begin position="149"/>
        <end position="169"/>
    </location>
</feature>
<evidence type="ECO:0000256" key="1">
    <source>
        <dbReference type="ARBA" id="ARBA00004127"/>
    </source>
</evidence>
<evidence type="ECO:0000256" key="2">
    <source>
        <dbReference type="ARBA" id="ARBA00007809"/>
    </source>
</evidence>
<keyword evidence="5 9" id="KW-0812">Transmembrane</keyword>
<feature type="transmembrane region" description="Helical" evidence="9">
    <location>
        <begin position="118"/>
        <end position="137"/>
    </location>
</feature>
<reference evidence="10 11" key="1">
    <citation type="journal article" date="2023" name="Hortic Res">
        <title>Pangenome of water caltrop reveals structural variations and asymmetric subgenome divergence after allopolyploidization.</title>
        <authorList>
            <person name="Zhang X."/>
            <person name="Chen Y."/>
            <person name="Wang L."/>
            <person name="Yuan Y."/>
            <person name="Fang M."/>
            <person name="Shi L."/>
            <person name="Lu R."/>
            <person name="Comes H.P."/>
            <person name="Ma Y."/>
            <person name="Chen Y."/>
            <person name="Huang G."/>
            <person name="Zhou Y."/>
            <person name="Zheng Z."/>
            <person name="Qiu Y."/>
        </authorList>
    </citation>
    <scope>NUCLEOTIDE SEQUENCE [LARGE SCALE GENOMIC DNA]</scope>
    <source>
        <tissue evidence="10">Roots</tissue>
    </source>
</reference>
<dbReference type="Proteomes" id="UP001345219">
    <property type="component" value="Chromosome 23"/>
</dbReference>
<evidence type="ECO:0000256" key="9">
    <source>
        <dbReference type="SAM" id="Phobius"/>
    </source>
</evidence>
<name>A0AAN7Q936_9MYRT</name>
<evidence type="ECO:0008006" key="12">
    <source>
        <dbReference type="Google" id="ProtNLM"/>
    </source>
</evidence>
<dbReference type="InterPro" id="IPR047664">
    <property type="entry name" value="SWEET"/>
</dbReference>
<evidence type="ECO:0000256" key="5">
    <source>
        <dbReference type="ARBA" id="ARBA00022692"/>
    </source>
</evidence>
<keyword evidence="4" id="KW-0762">Sugar transport</keyword>
<dbReference type="AlphaFoldDB" id="A0AAN7Q936"/>
<keyword evidence="3" id="KW-0813">Transport</keyword>